<proteinExistence type="predicted"/>
<organism evidence="1">
    <name type="scientific">Hyperionvirus sp</name>
    <dbReference type="NCBI Taxonomy" id="2487770"/>
    <lineage>
        <taxon>Viruses</taxon>
        <taxon>Varidnaviria</taxon>
        <taxon>Bamfordvirae</taxon>
        <taxon>Nucleocytoviricota</taxon>
        <taxon>Megaviricetes</taxon>
        <taxon>Imitervirales</taxon>
        <taxon>Mimiviridae</taxon>
        <taxon>Klosneuvirinae</taxon>
    </lineage>
</organism>
<evidence type="ECO:0000313" key="1">
    <source>
        <dbReference type="EMBL" id="AYV83533.1"/>
    </source>
</evidence>
<gene>
    <name evidence="1" type="ORF">Hyperionvirus8_17</name>
</gene>
<accession>A0A3G5ACD0</accession>
<name>A0A3G5ACD0_9VIRU</name>
<reference evidence="1" key="1">
    <citation type="submission" date="2018-10" db="EMBL/GenBank/DDBJ databases">
        <title>Hidden diversity of soil giant viruses.</title>
        <authorList>
            <person name="Schulz F."/>
            <person name="Alteio L."/>
            <person name="Goudeau D."/>
            <person name="Ryan E.M."/>
            <person name="Malmstrom R.R."/>
            <person name="Blanchard J."/>
            <person name="Woyke T."/>
        </authorList>
    </citation>
    <scope>NUCLEOTIDE SEQUENCE</scope>
    <source>
        <strain evidence="1">HYV1</strain>
    </source>
</reference>
<dbReference type="EMBL" id="MK072390">
    <property type="protein sequence ID" value="AYV83533.1"/>
    <property type="molecule type" value="Genomic_DNA"/>
</dbReference>
<sequence length="625" mass="71869">MKRGNSNNDNKANKRAKGVVSKDGGLWEVLNSIGVGTFVSATGIRNYMMNDPLLDWLDRYYVDLGFGDGVGSVEVKRERGVTNKKEREKLNILFENGNIFEKAVLSELQEKYKGEMVVVGKNWKDVNRESFNKTVEYMRSGVPIIAQAVLFNDSNNSGGMADLLVRSDYLNKIFGREIIDATDHERQVHYRVIDIKWSQLHLCANGKLIRNSDKISAYKGQLAIYNCALGNAQNYFPPSAYILGHGWKYEKHGDKFNGHSCFDLLGEIAFDGFDREVIARTAEAIKWIRDMRENGGKWKLVPPSVEQLYPNMSNSNDTPWGKVKEAIARAIQELTLLWMVGPKNRARGHKNGIFSWSQKECNAKSLGIEGKKIAPVLNKIIQINQSENKLLEPDVILNNDFDWQNAKELNFYVDFETVNGCFLKKPTNVHNNHSESNIIFLIGMGFMDENSEWKFKNFRMRSLSLECEAEIIDAWMAAIDSEIESLELREKRRGRARIFHWGNAEFVSINLANRRNNNKWSEWMNPEKVMWIDFCKIFQNEPIVVKGVFRFKLKDIAKSMYKLKMIQSTWDETSGISDGFVAMVNAIEYYSSNDRSIMTRIESYNETDCKVICEIVNFLRSRQKN</sequence>
<protein>
    <submittedName>
        <fullName evidence="1">Uncharacterized protein</fullName>
    </submittedName>
</protein>